<keyword evidence="1" id="KW-1133">Transmembrane helix</keyword>
<gene>
    <name evidence="2" type="ORF">SAMN05192558_104363</name>
</gene>
<evidence type="ECO:0008006" key="4">
    <source>
        <dbReference type="Google" id="ProtNLM"/>
    </source>
</evidence>
<reference evidence="3" key="1">
    <citation type="submission" date="2016-10" db="EMBL/GenBank/DDBJ databases">
        <authorList>
            <person name="Varghese N."/>
            <person name="Submissions S."/>
        </authorList>
    </citation>
    <scope>NUCLEOTIDE SEQUENCE [LARGE SCALE GENOMIC DNA]</scope>
    <source>
        <strain evidence="3">IBRC-M 10655</strain>
    </source>
</reference>
<keyword evidence="1" id="KW-0812">Transmembrane</keyword>
<organism evidence="2 3">
    <name type="scientific">Actinokineospora alba</name>
    <dbReference type="NCBI Taxonomy" id="504798"/>
    <lineage>
        <taxon>Bacteria</taxon>
        <taxon>Bacillati</taxon>
        <taxon>Actinomycetota</taxon>
        <taxon>Actinomycetes</taxon>
        <taxon>Pseudonocardiales</taxon>
        <taxon>Pseudonocardiaceae</taxon>
        <taxon>Actinokineospora</taxon>
    </lineage>
</organism>
<feature type="transmembrane region" description="Helical" evidence="1">
    <location>
        <begin position="35"/>
        <end position="56"/>
    </location>
</feature>
<dbReference type="STRING" id="504798.SAMN05421871_10597"/>
<sequence>MAGKRFAAVAAWNARMREEAADDVRRGSRVGRSSLLAIPATVVVGLLGVGMAQGLLAANFMVVNKPFAIKSDQVQGAGFAALLHDRLADNGGTGASKGMARAGFKSARLDGLCGVVHESIAGVSYTLKITAGEPVNGTPEGTAEINASDLILEAVSVNASNSTFADMYLGKSADDVNMGVTRLDGGTAGNFGLEAGTVNIANLDASAYTIELVGSIGLPGLKLAIEPGTVGC</sequence>
<dbReference type="AlphaFoldDB" id="A0A1H0M0Z7"/>
<evidence type="ECO:0000313" key="2">
    <source>
        <dbReference type="EMBL" id="SDO73840.1"/>
    </source>
</evidence>
<accession>A0A1H0M0Z7</accession>
<dbReference type="Pfam" id="PF19741">
    <property type="entry name" value="DUF6230"/>
    <property type="match status" value="1"/>
</dbReference>
<name>A0A1H0M0Z7_9PSEU</name>
<keyword evidence="3" id="KW-1185">Reference proteome</keyword>
<evidence type="ECO:0000313" key="3">
    <source>
        <dbReference type="Proteomes" id="UP000199651"/>
    </source>
</evidence>
<proteinExistence type="predicted"/>
<dbReference type="EMBL" id="FNJB01000004">
    <property type="protein sequence ID" value="SDO73840.1"/>
    <property type="molecule type" value="Genomic_DNA"/>
</dbReference>
<dbReference type="Proteomes" id="UP000199651">
    <property type="component" value="Unassembled WGS sequence"/>
</dbReference>
<dbReference type="RefSeq" id="WP_091373888.1">
    <property type="nucleotide sequence ID" value="NZ_FNDV01000005.1"/>
</dbReference>
<dbReference type="InterPro" id="IPR046198">
    <property type="entry name" value="DUF6230"/>
</dbReference>
<evidence type="ECO:0000256" key="1">
    <source>
        <dbReference type="SAM" id="Phobius"/>
    </source>
</evidence>
<keyword evidence="1" id="KW-0472">Membrane</keyword>
<protein>
    <recommendedName>
        <fullName evidence="4">Cholesterol esterase</fullName>
    </recommendedName>
</protein>
<dbReference type="OrthoDB" id="3686197at2"/>